<accession>A0A9X3WDX8</accession>
<dbReference type="RefSeq" id="WP_272445703.1">
    <property type="nucleotide sequence ID" value="NZ_JAMQKC010000004.1"/>
</dbReference>
<sequence length="252" mass="29330">MDLFHQGTIAETEELELIISPECRITVTECYNNELIVEKMEAIITKLESKTQGNINDFAELSPLLKLLPRKYEPRLELEIRMNSLKKKWNIENFEKKETVKDKKAIDSYENILIENNHTDFINLGKEGRKWVLDRISKANDDIDLNILFKKVDSLIKDIKEKVVIVQTHVDINVILSTLNSLFGESFGILNSSIKKETVNKIIEMENKQFETLNDLKGTLARIYTTILKERNMASTINKEEFRSFSEKVEQF</sequence>
<dbReference type="Proteomes" id="UP001145069">
    <property type="component" value="Unassembled WGS sequence"/>
</dbReference>
<comment type="caution">
    <text evidence="1">The sequence shown here is derived from an EMBL/GenBank/DDBJ whole genome shotgun (WGS) entry which is preliminary data.</text>
</comment>
<dbReference type="AlphaFoldDB" id="A0A9X3WDX8"/>
<evidence type="ECO:0000313" key="1">
    <source>
        <dbReference type="EMBL" id="MDC3416691.1"/>
    </source>
</evidence>
<name>A0A9X3WDX8_9BACI</name>
<proteinExistence type="predicted"/>
<keyword evidence="2" id="KW-1185">Reference proteome</keyword>
<reference evidence="1" key="1">
    <citation type="submission" date="2022-06" db="EMBL/GenBank/DDBJ databases">
        <title>Aquibacillus sp. a new bacterium isolated from soil saline samples.</title>
        <authorList>
            <person name="Galisteo C."/>
            <person name="De La Haba R."/>
            <person name="Sanchez-Porro C."/>
            <person name="Ventosa A."/>
        </authorList>
    </citation>
    <scope>NUCLEOTIDE SEQUENCE</scope>
    <source>
        <strain evidence="1">3ASR75-54</strain>
    </source>
</reference>
<organism evidence="1 2">
    <name type="scientific">Aquibacillus salsiterrae</name>
    <dbReference type="NCBI Taxonomy" id="2950439"/>
    <lineage>
        <taxon>Bacteria</taxon>
        <taxon>Bacillati</taxon>
        <taxon>Bacillota</taxon>
        <taxon>Bacilli</taxon>
        <taxon>Bacillales</taxon>
        <taxon>Bacillaceae</taxon>
        <taxon>Aquibacillus</taxon>
    </lineage>
</organism>
<evidence type="ECO:0000313" key="2">
    <source>
        <dbReference type="Proteomes" id="UP001145069"/>
    </source>
</evidence>
<dbReference type="EMBL" id="JAMQKC010000004">
    <property type="protein sequence ID" value="MDC3416691.1"/>
    <property type="molecule type" value="Genomic_DNA"/>
</dbReference>
<gene>
    <name evidence="1" type="ORF">NC799_07140</name>
</gene>
<protein>
    <submittedName>
        <fullName evidence="1">Uncharacterized protein</fullName>
    </submittedName>
</protein>